<dbReference type="Pfam" id="PF13489">
    <property type="entry name" value="Methyltransf_23"/>
    <property type="match status" value="1"/>
</dbReference>
<organism evidence="1">
    <name type="scientific">Ignavibacterium album</name>
    <dbReference type="NCBI Taxonomy" id="591197"/>
    <lineage>
        <taxon>Bacteria</taxon>
        <taxon>Pseudomonadati</taxon>
        <taxon>Ignavibacteriota</taxon>
        <taxon>Ignavibacteria</taxon>
        <taxon>Ignavibacteriales</taxon>
        <taxon>Ignavibacteriaceae</taxon>
        <taxon>Ignavibacterium</taxon>
    </lineage>
</organism>
<proteinExistence type="predicted"/>
<keyword evidence="1" id="KW-0489">Methyltransferase</keyword>
<dbReference type="CDD" id="cd02440">
    <property type="entry name" value="AdoMet_MTases"/>
    <property type="match status" value="1"/>
</dbReference>
<sequence>MINHRTKLYEHYHSDFNSRISNINAKVLISLYHHYDIKILPFLKSFDKDINILELGCGPGYLLDYLKLKGFKNFKAIDISNEQIELAKAKGHNVKVDDVFLYLKNSSEKFDAIFAFDLVEHFTKDELLELTDLVFNSLNNEGLLFIRTPNGQGIFPGQVIYGDLTHQTILNPNSLTQLLIQSGFTQIYFIENSPVVKNLNGLIRLFLWKLIKLFLNFIKMVESGGKQDIWTQDFYCIAKK</sequence>
<dbReference type="SUPFAM" id="SSF53335">
    <property type="entry name" value="S-adenosyl-L-methionine-dependent methyltransferases"/>
    <property type="match status" value="1"/>
</dbReference>
<gene>
    <name evidence="1" type="ORF">ENS31_04845</name>
</gene>
<dbReference type="GO" id="GO:0008168">
    <property type="term" value="F:methyltransferase activity"/>
    <property type="evidence" value="ECO:0007669"/>
    <property type="project" value="UniProtKB-KW"/>
</dbReference>
<dbReference type="PANTHER" id="PTHR43861">
    <property type="entry name" value="TRANS-ACONITATE 2-METHYLTRANSFERASE-RELATED"/>
    <property type="match status" value="1"/>
</dbReference>
<evidence type="ECO:0000313" key="1">
    <source>
        <dbReference type="EMBL" id="HFI90846.1"/>
    </source>
</evidence>
<name>A0A7V2ZJ41_9BACT</name>
<accession>A0A7V2ZJ41</accession>
<keyword evidence="1" id="KW-0808">Transferase</keyword>
<dbReference type="GO" id="GO:0032259">
    <property type="term" value="P:methylation"/>
    <property type="evidence" value="ECO:0007669"/>
    <property type="project" value="UniProtKB-KW"/>
</dbReference>
<protein>
    <submittedName>
        <fullName evidence="1">Class I SAM-dependent methyltransferase</fullName>
    </submittedName>
</protein>
<comment type="caution">
    <text evidence="1">The sequence shown here is derived from an EMBL/GenBank/DDBJ whole genome shotgun (WGS) entry which is preliminary data.</text>
</comment>
<dbReference type="AlphaFoldDB" id="A0A7V2ZJ41"/>
<dbReference type="EMBL" id="DSUJ01000008">
    <property type="protein sequence ID" value="HFI90846.1"/>
    <property type="molecule type" value="Genomic_DNA"/>
</dbReference>
<dbReference type="Gene3D" id="3.40.50.150">
    <property type="entry name" value="Vaccinia Virus protein VP39"/>
    <property type="match status" value="1"/>
</dbReference>
<dbReference type="InterPro" id="IPR029063">
    <property type="entry name" value="SAM-dependent_MTases_sf"/>
</dbReference>
<reference evidence="1" key="1">
    <citation type="journal article" date="2020" name="mSystems">
        <title>Genome- and Community-Level Interaction Insights into Carbon Utilization and Element Cycling Functions of Hydrothermarchaeota in Hydrothermal Sediment.</title>
        <authorList>
            <person name="Zhou Z."/>
            <person name="Liu Y."/>
            <person name="Xu W."/>
            <person name="Pan J."/>
            <person name="Luo Z.H."/>
            <person name="Li M."/>
        </authorList>
    </citation>
    <scope>NUCLEOTIDE SEQUENCE [LARGE SCALE GENOMIC DNA]</scope>
    <source>
        <strain evidence="1">SpSt-479</strain>
    </source>
</reference>